<dbReference type="PANTHER" id="PTHR32125">
    <property type="entry name" value="2-C-METHYL-D-ERYTHRITOL 4-PHOSPHATE CYTIDYLYLTRANSFERASE, CHLOROPLASTIC"/>
    <property type="match status" value="1"/>
</dbReference>
<comment type="pathway">
    <text evidence="3">Isoprenoid biosynthesis; isopentenyl diphosphate biosynthesis via DXP pathway; isopentenyl diphosphate from 1-deoxy-D-xylulose 5-phosphate: step 2/6.</text>
</comment>
<protein>
    <recommendedName>
        <fullName evidence="3">2-C-methyl-D-erythritol 4-phosphate cytidylyltransferase</fullName>
        <ecNumber evidence="3">2.7.7.60</ecNumber>
    </recommendedName>
    <alternativeName>
        <fullName evidence="3">4-diphosphocytidyl-2C-methyl-D-erythritol synthase</fullName>
    </alternativeName>
    <alternativeName>
        <fullName evidence="3">MEP cytidylyltransferase</fullName>
        <shortName evidence="3">MCT</shortName>
    </alternativeName>
</protein>
<gene>
    <name evidence="3 4" type="primary">ispD</name>
    <name evidence="4" type="ORF">IPZ78_16435</name>
</gene>
<comment type="caution">
    <text evidence="4">The sequence shown here is derived from an EMBL/GenBank/DDBJ whole genome shotgun (WGS) entry which is preliminary data.</text>
</comment>
<keyword evidence="5" id="KW-1185">Reference proteome</keyword>
<feature type="site" description="Transition state stabilizer" evidence="3">
    <location>
        <position position="23"/>
    </location>
</feature>
<dbReference type="InterPro" id="IPR001228">
    <property type="entry name" value="IspD"/>
</dbReference>
<sequence length="230" mass="26263">MLSRVVIIAAGGTGSRLNVNLPKQYMLLNDKPVLMHTIEAFEKHVDKIIVAIHVDMIDYWNELCIDHNFNIPHEIVLGGKTRFQSVRNAINYLETRFPDLFFDEDSTISIHDAARPLINSDLIKKSFELAFDGKSNVLALKSTNSIRIGNQSENDAIDRETVWQIQTPQTFPTQVLLEAYQQMELPNFTDDASVVEKIGYSIHLIESSYKNIKLTHPEDFEIAKLYLNNT</sequence>
<keyword evidence="1 3" id="KW-0808">Transferase</keyword>
<dbReference type="EMBL" id="JADEYP010000043">
    <property type="protein sequence ID" value="MCA5006729.1"/>
    <property type="molecule type" value="Genomic_DNA"/>
</dbReference>
<dbReference type="InterPro" id="IPR050088">
    <property type="entry name" value="IspD/TarI_cytidylyltransf_bact"/>
</dbReference>
<name>A0ABS7ZCR1_9SPHI</name>
<dbReference type="Gene3D" id="3.90.550.10">
    <property type="entry name" value="Spore Coat Polysaccharide Biosynthesis Protein SpsA, Chain A"/>
    <property type="match status" value="1"/>
</dbReference>
<dbReference type="PANTHER" id="PTHR32125:SF4">
    <property type="entry name" value="2-C-METHYL-D-ERYTHRITOL 4-PHOSPHATE CYTIDYLYLTRANSFERASE, CHLOROPLASTIC"/>
    <property type="match status" value="1"/>
</dbReference>
<dbReference type="GO" id="GO:0050518">
    <property type="term" value="F:2-C-methyl-D-erythritol 4-phosphate cytidylyltransferase activity"/>
    <property type="evidence" value="ECO:0007669"/>
    <property type="project" value="UniProtKB-EC"/>
</dbReference>
<dbReference type="SUPFAM" id="SSF53448">
    <property type="entry name" value="Nucleotide-diphospho-sugar transferases"/>
    <property type="match status" value="1"/>
</dbReference>
<feature type="site" description="Positions MEP for the nucleophilic attack" evidence="3">
    <location>
        <position position="213"/>
    </location>
</feature>
<keyword evidence="3" id="KW-0414">Isoprene biosynthesis</keyword>
<comment type="function">
    <text evidence="3">Catalyzes the formation of 4-diphosphocytidyl-2-C-methyl-D-erythritol from CTP and 2-C-methyl-D-erythritol 4-phosphate (MEP).</text>
</comment>
<comment type="similarity">
    <text evidence="3">Belongs to the IspD/TarI cytidylyltransferase family. IspD subfamily.</text>
</comment>
<dbReference type="Proteomes" id="UP001165302">
    <property type="component" value="Unassembled WGS sequence"/>
</dbReference>
<dbReference type="NCBIfam" id="TIGR00453">
    <property type="entry name" value="ispD"/>
    <property type="match status" value="1"/>
</dbReference>
<dbReference type="EC" id="2.7.7.60" evidence="3"/>
<reference evidence="4" key="1">
    <citation type="submission" date="2020-10" db="EMBL/GenBank/DDBJ databases">
        <authorList>
            <person name="Lu T."/>
            <person name="Wang Q."/>
            <person name="Han X."/>
        </authorList>
    </citation>
    <scope>NUCLEOTIDE SEQUENCE</scope>
    <source>
        <strain evidence="4">WQ 366</strain>
    </source>
</reference>
<evidence type="ECO:0000313" key="5">
    <source>
        <dbReference type="Proteomes" id="UP001165302"/>
    </source>
</evidence>
<organism evidence="4 5">
    <name type="scientific">Sphingobacterium bovistauri</name>
    <dbReference type="NCBI Taxonomy" id="2781959"/>
    <lineage>
        <taxon>Bacteria</taxon>
        <taxon>Pseudomonadati</taxon>
        <taxon>Bacteroidota</taxon>
        <taxon>Sphingobacteriia</taxon>
        <taxon>Sphingobacteriales</taxon>
        <taxon>Sphingobacteriaceae</taxon>
        <taxon>Sphingobacterium</taxon>
    </lineage>
</organism>
<evidence type="ECO:0000313" key="4">
    <source>
        <dbReference type="EMBL" id="MCA5006729.1"/>
    </source>
</evidence>
<dbReference type="CDD" id="cd02516">
    <property type="entry name" value="CDP-ME_synthetase"/>
    <property type="match status" value="1"/>
</dbReference>
<feature type="site" description="Transition state stabilizer" evidence="3">
    <location>
        <position position="16"/>
    </location>
</feature>
<dbReference type="InterPro" id="IPR034683">
    <property type="entry name" value="IspD/TarI"/>
</dbReference>
<keyword evidence="2 3" id="KW-0548">Nucleotidyltransferase</keyword>
<proteinExistence type="inferred from homology"/>
<evidence type="ECO:0000256" key="2">
    <source>
        <dbReference type="ARBA" id="ARBA00022695"/>
    </source>
</evidence>
<feature type="site" description="Positions MEP for the nucleophilic attack" evidence="3">
    <location>
        <position position="159"/>
    </location>
</feature>
<dbReference type="Pfam" id="PF01128">
    <property type="entry name" value="IspD"/>
    <property type="match status" value="1"/>
</dbReference>
<dbReference type="HAMAP" id="MF_00108">
    <property type="entry name" value="IspD"/>
    <property type="match status" value="1"/>
</dbReference>
<accession>A0ABS7ZCR1</accession>
<comment type="catalytic activity">
    <reaction evidence="3">
        <text>2-C-methyl-D-erythritol 4-phosphate + CTP + H(+) = 4-CDP-2-C-methyl-D-erythritol + diphosphate</text>
        <dbReference type="Rhea" id="RHEA:13429"/>
        <dbReference type="ChEBI" id="CHEBI:15378"/>
        <dbReference type="ChEBI" id="CHEBI:33019"/>
        <dbReference type="ChEBI" id="CHEBI:37563"/>
        <dbReference type="ChEBI" id="CHEBI:57823"/>
        <dbReference type="ChEBI" id="CHEBI:58262"/>
        <dbReference type="EC" id="2.7.7.60"/>
    </reaction>
</comment>
<dbReference type="RefSeq" id="WP_225555085.1">
    <property type="nucleotide sequence ID" value="NZ_JADEYP010000043.1"/>
</dbReference>
<dbReference type="InterPro" id="IPR029044">
    <property type="entry name" value="Nucleotide-diphossugar_trans"/>
</dbReference>
<evidence type="ECO:0000256" key="1">
    <source>
        <dbReference type="ARBA" id="ARBA00022679"/>
    </source>
</evidence>
<evidence type="ECO:0000256" key="3">
    <source>
        <dbReference type="HAMAP-Rule" id="MF_00108"/>
    </source>
</evidence>